<gene>
    <name evidence="3" type="ORF">SAMN02745823_01665</name>
</gene>
<dbReference type="PIRSF" id="PIRSF006054">
    <property type="entry name" value="UCP006054"/>
    <property type="match status" value="1"/>
</dbReference>
<accession>A0A1M5XAW4</accession>
<dbReference type="EMBL" id="FQXV01000005">
    <property type="protein sequence ID" value="SHH97005.1"/>
    <property type="molecule type" value="Genomic_DNA"/>
</dbReference>
<evidence type="ECO:0000313" key="4">
    <source>
        <dbReference type="Proteomes" id="UP000183995"/>
    </source>
</evidence>
<dbReference type="InterPro" id="IPR005130">
    <property type="entry name" value="Ser_deHydtase-like_asu"/>
</dbReference>
<protein>
    <recommendedName>
        <fullName evidence="1">UPF0597 protein SAMN02745823_01665</fullName>
    </recommendedName>
</protein>
<organism evidence="3 4">
    <name type="scientific">Sporobacter termitidis DSM 10068</name>
    <dbReference type="NCBI Taxonomy" id="1123282"/>
    <lineage>
        <taxon>Bacteria</taxon>
        <taxon>Bacillati</taxon>
        <taxon>Bacillota</taxon>
        <taxon>Clostridia</taxon>
        <taxon>Eubacteriales</taxon>
        <taxon>Oscillospiraceae</taxon>
        <taxon>Sporobacter</taxon>
    </lineage>
</organism>
<dbReference type="PANTHER" id="PTHR30501">
    <property type="entry name" value="UPF0597 PROTEIN YHAM"/>
    <property type="match status" value="1"/>
</dbReference>
<evidence type="ECO:0000259" key="2">
    <source>
        <dbReference type="Pfam" id="PF03313"/>
    </source>
</evidence>
<dbReference type="HAMAP" id="MF_01845">
    <property type="entry name" value="UPF0597"/>
    <property type="match status" value="1"/>
</dbReference>
<comment type="similarity">
    <text evidence="1">Belongs to the UPF0597 family.</text>
</comment>
<dbReference type="PANTHER" id="PTHR30501:SF2">
    <property type="entry name" value="UPF0597 PROTEIN YHAM"/>
    <property type="match status" value="1"/>
</dbReference>
<name>A0A1M5XAW4_9FIRM</name>
<sequence length="427" mass="44839">MDQEIYRAYLDILKEELIPAMGCTEPVAVACAAAKGRELLGLLPERCEISVSGNILKNAKSVIVPNTGGLKGLEAAVAAGVAAGDPAASLEVLSAVSKERFQEIGDYMERHEIRVLLAETGENFHIDLRLSAAGHSARVVVSRRHTNIILLEKDGEPVFQAEDEAGGADGAADRRVLNIRDIVAFAEAVRMSDIESIIDRQVAYNTAIAREGLTGNWGAQIGKTLLSHYDGTDVVVRAKAAAAAGSDARMSGCQLPVVIVSGSGNQGLAASLPVIEFAGHLGNSREALYRALVVSNLVTIYQKAGIGRLSAFCGAVCAGCGAGAGIAFLHGGRYDEIAHTIVNALAVISGMTCDGAKPSCAAKIAAAVDNGIFGYKLYLAGHQFYAGDGIVTKGVDSTIENVARLAREGMHKTDREILSIMVENRRI</sequence>
<keyword evidence="4" id="KW-1185">Reference proteome</keyword>
<dbReference type="OrthoDB" id="41906at2"/>
<dbReference type="RefSeq" id="WP_073077668.1">
    <property type="nucleotide sequence ID" value="NZ_FQXV01000005.1"/>
</dbReference>
<dbReference type="Proteomes" id="UP000183995">
    <property type="component" value="Unassembled WGS sequence"/>
</dbReference>
<dbReference type="AlphaFoldDB" id="A0A1M5XAW4"/>
<feature type="domain" description="Serine dehydratase-like alpha subunit" evidence="2">
    <location>
        <begin position="90"/>
        <end position="418"/>
    </location>
</feature>
<dbReference type="STRING" id="1123282.SAMN02745823_01665"/>
<evidence type="ECO:0000256" key="1">
    <source>
        <dbReference type="HAMAP-Rule" id="MF_01845"/>
    </source>
</evidence>
<dbReference type="GO" id="GO:0019450">
    <property type="term" value="P:L-cysteine catabolic process to pyruvate"/>
    <property type="evidence" value="ECO:0007669"/>
    <property type="project" value="TreeGrafter"/>
</dbReference>
<dbReference type="Pfam" id="PF03313">
    <property type="entry name" value="SDH_alpha"/>
    <property type="match status" value="1"/>
</dbReference>
<dbReference type="InterPro" id="IPR021144">
    <property type="entry name" value="UPF0597"/>
</dbReference>
<proteinExistence type="inferred from homology"/>
<reference evidence="3 4" key="1">
    <citation type="submission" date="2016-11" db="EMBL/GenBank/DDBJ databases">
        <authorList>
            <person name="Jaros S."/>
            <person name="Januszkiewicz K."/>
            <person name="Wedrychowicz H."/>
        </authorList>
    </citation>
    <scope>NUCLEOTIDE SEQUENCE [LARGE SCALE GENOMIC DNA]</scope>
    <source>
        <strain evidence="3 4">DSM 10068</strain>
    </source>
</reference>
<evidence type="ECO:0000313" key="3">
    <source>
        <dbReference type="EMBL" id="SHH97005.1"/>
    </source>
</evidence>
<dbReference type="GO" id="GO:0080146">
    <property type="term" value="F:L-cysteine desulfhydrase activity"/>
    <property type="evidence" value="ECO:0007669"/>
    <property type="project" value="TreeGrafter"/>
</dbReference>